<dbReference type="AlphaFoldDB" id="A0AAN9KPS0"/>
<dbReference type="Proteomes" id="UP001359559">
    <property type="component" value="Unassembled WGS sequence"/>
</dbReference>
<reference evidence="1 2" key="1">
    <citation type="submission" date="2024-01" db="EMBL/GenBank/DDBJ databases">
        <title>The genomes of 5 underutilized Papilionoideae crops provide insights into root nodulation and disease resistance.</title>
        <authorList>
            <person name="Yuan L."/>
        </authorList>
    </citation>
    <scope>NUCLEOTIDE SEQUENCE [LARGE SCALE GENOMIC DNA]</scope>
    <source>
        <strain evidence="1">LY-2023</strain>
        <tissue evidence="1">Leaf</tissue>
    </source>
</reference>
<keyword evidence="2" id="KW-1185">Reference proteome</keyword>
<evidence type="ECO:0000313" key="1">
    <source>
        <dbReference type="EMBL" id="KAK7320092.1"/>
    </source>
</evidence>
<proteinExistence type="predicted"/>
<accession>A0AAN9KPS0</accession>
<sequence length="183" mass="20315">MLLYISLIVEQIHENGIMDFNCFEHVLLSSNACVTGTPLNDKTQGDATWSHFYEENDSQVDLKYLDNATCSQSKEFLSNQPYYLPQSCKWDQKENVLIKLGTDDKQNNNCEALASNALDVDDRGKCSVSDDDTNDFCKGITTQDIGDKGQRVLHVIANDVVVPSNCGEDASSCTESTKSKLKT</sequence>
<name>A0AAN9KPS0_CLITE</name>
<evidence type="ECO:0000313" key="2">
    <source>
        <dbReference type="Proteomes" id="UP001359559"/>
    </source>
</evidence>
<dbReference type="EMBL" id="JAYKXN010000001">
    <property type="protein sequence ID" value="KAK7320092.1"/>
    <property type="molecule type" value="Genomic_DNA"/>
</dbReference>
<protein>
    <submittedName>
        <fullName evidence="1">Uncharacterized protein</fullName>
    </submittedName>
</protein>
<organism evidence="1 2">
    <name type="scientific">Clitoria ternatea</name>
    <name type="common">Butterfly pea</name>
    <dbReference type="NCBI Taxonomy" id="43366"/>
    <lineage>
        <taxon>Eukaryota</taxon>
        <taxon>Viridiplantae</taxon>
        <taxon>Streptophyta</taxon>
        <taxon>Embryophyta</taxon>
        <taxon>Tracheophyta</taxon>
        <taxon>Spermatophyta</taxon>
        <taxon>Magnoliopsida</taxon>
        <taxon>eudicotyledons</taxon>
        <taxon>Gunneridae</taxon>
        <taxon>Pentapetalae</taxon>
        <taxon>rosids</taxon>
        <taxon>fabids</taxon>
        <taxon>Fabales</taxon>
        <taxon>Fabaceae</taxon>
        <taxon>Papilionoideae</taxon>
        <taxon>50 kb inversion clade</taxon>
        <taxon>NPAAA clade</taxon>
        <taxon>indigoferoid/millettioid clade</taxon>
        <taxon>Phaseoleae</taxon>
        <taxon>Clitoria</taxon>
    </lineage>
</organism>
<gene>
    <name evidence="1" type="ORF">RJT34_04823</name>
</gene>
<comment type="caution">
    <text evidence="1">The sequence shown here is derived from an EMBL/GenBank/DDBJ whole genome shotgun (WGS) entry which is preliminary data.</text>
</comment>